<organism evidence="1 2">
    <name type="scientific">Mesorhizobium australicum</name>
    <dbReference type="NCBI Taxonomy" id="536018"/>
    <lineage>
        <taxon>Bacteria</taxon>
        <taxon>Pseudomonadati</taxon>
        <taxon>Pseudomonadota</taxon>
        <taxon>Alphaproteobacteria</taxon>
        <taxon>Hyphomicrobiales</taxon>
        <taxon>Phyllobacteriaceae</taxon>
        <taxon>Mesorhizobium</taxon>
    </lineage>
</organism>
<name>A0ACC6SVL0_9HYPH</name>
<evidence type="ECO:0000313" key="2">
    <source>
        <dbReference type="Proteomes" id="UP001480082"/>
    </source>
</evidence>
<comment type="caution">
    <text evidence="1">The sequence shown here is derived from an EMBL/GenBank/DDBJ whole genome shotgun (WGS) entry which is preliminary data.</text>
</comment>
<accession>A0ACC6SVL0</accession>
<dbReference type="Proteomes" id="UP001480082">
    <property type="component" value="Unassembled WGS sequence"/>
</dbReference>
<gene>
    <name evidence="1" type="ORF">NKI81_07150</name>
</gene>
<evidence type="ECO:0000313" key="1">
    <source>
        <dbReference type="EMBL" id="MER9283739.1"/>
    </source>
</evidence>
<sequence>MKQSKRVNSETALFESVIAELKVAEKVGDVAEQESLHAELSAFAMSSRNSKIRKAASELANGEMADMSCYRGFVEQITDSANAGNAIDLERTYLAFAEFGSETTNPTVRMLVAEALAERRNVA</sequence>
<reference evidence="1 2" key="1">
    <citation type="journal article" date="2024" name="Proc. Natl. Acad. Sci. U.S.A.">
        <title>The evolutionary genomics of adaptation to stress in wild rhizobium bacteria.</title>
        <authorList>
            <person name="Kehlet-Delgado H."/>
            <person name="Montoya A.P."/>
            <person name="Jensen K.T."/>
            <person name="Wendlandt C.E."/>
            <person name="Dexheimer C."/>
            <person name="Roberts M."/>
            <person name="Torres Martinez L."/>
            <person name="Friesen M.L."/>
            <person name="Griffitts J.S."/>
            <person name="Porter S.S."/>
        </authorList>
    </citation>
    <scope>NUCLEOTIDE SEQUENCE [LARGE SCALE GENOMIC DNA]</scope>
    <source>
        <strain evidence="1 2">M0468</strain>
    </source>
</reference>
<proteinExistence type="predicted"/>
<dbReference type="EMBL" id="JAMYRI010000003">
    <property type="protein sequence ID" value="MER9283739.1"/>
    <property type="molecule type" value="Genomic_DNA"/>
</dbReference>
<keyword evidence="2" id="KW-1185">Reference proteome</keyword>
<protein>
    <submittedName>
        <fullName evidence="1">Uncharacterized protein</fullName>
    </submittedName>
</protein>